<dbReference type="Proteomes" id="UP000335636">
    <property type="component" value="Unassembled WGS sequence"/>
</dbReference>
<evidence type="ECO:0000256" key="1">
    <source>
        <dbReference type="SAM" id="MobiDB-lite"/>
    </source>
</evidence>
<keyword evidence="4" id="KW-1185">Reference proteome</keyword>
<feature type="region of interest" description="Disordered" evidence="1">
    <location>
        <begin position="16"/>
        <end position="81"/>
    </location>
</feature>
<feature type="compositionally biased region" description="Polar residues" evidence="1">
    <location>
        <begin position="41"/>
        <end position="54"/>
    </location>
</feature>
<name>A0A5E4D6V5_MARMO</name>
<dbReference type="Proteomes" id="UP000662637">
    <property type="component" value="Unassembled WGS sequence"/>
</dbReference>
<evidence type="ECO:0000313" key="3">
    <source>
        <dbReference type="EMBL" id="VTJ89450.1"/>
    </source>
</evidence>
<dbReference type="EMBL" id="WJEC01008128">
    <property type="protein sequence ID" value="KAF7463758.1"/>
    <property type="molecule type" value="Genomic_DNA"/>
</dbReference>
<sequence>MLTWRTLCPLQHVESPREVPAAPELSPLRTIGGGNRERHSGFQSVTGWLQTRPNVPQEGLPMMSTGCGGEGAVGRGWDTSY</sequence>
<organism evidence="3 4">
    <name type="scientific">Marmota monax</name>
    <name type="common">Woodchuck</name>
    <dbReference type="NCBI Taxonomy" id="9995"/>
    <lineage>
        <taxon>Eukaryota</taxon>
        <taxon>Metazoa</taxon>
        <taxon>Chordata</taxon>
        <taxon>Craniata</taxon>
        <taxon>Vertebrata</taxon>
        <taxon>Euteleostomi</taxon>
        <taxon>Mammalia</taxon>
        <taxon>Eutheria</taxon>
        <taxon>Euarchontoglires</taxon>
        <taxon>Glires</taxon>
        <taxon>Rodentia</taxon>
        <taxon>Sciuromorpha</taxon>
        <taxon>Sciuridae</taxon>
        <taxon>Xerinae</taxon>
        <taxon>Marmotini</taxon>
        <taxon>Marmota</taxon>
    </lineage>
</organism>
<reference evidence="3 4" key="1">
    <citation type="submission" date="2019-04" db="EMBL/GenBank/DDBJ databases">
        <authorList>
            <person name="Alioto T."/>
            <person name="Alioto T."/>
        </authorList>
    </citation>
    <scope>NUCLEOTIDE SEQUENCE [LARGE SCALE GENOMIC DNA]</scope>
</reference>
<dbReference type="AlphaFoldDB" id="A0A5E4D6V5"/>
<gene>
    <name evidence="2" type="ORF">GHT09_008882</name>
    <name evidence="3" type="ORF">MONAX_5E042447</name>
</gene>
<evidence type="ECO:0000313" key="2">
    <source>
        <dbReference type="EMBL" id="KAF7463758.1"/>
    </source>
</evidence>
<dbReference type="EMBL" id="CABDUW010003576">
    <property type="protein sequence ID" value="VTJ89450.1"/>
    <property type="molecule type" value="Genomic_DNA"/>
</dbReference>
<protein>
    <submittedName>
        <fullName evidence="3">Uncharacterized protein</fullName>
    </submittedName>
</protein>
<accession>A0A5E4D6V5</accession>
<reference evidence="2" key="2">
    <citation type="submission" date="2020-08" db="EMBL/GenBank/DDBJ databases">
        <authorList>
            <person name="Shumante A."/>
            <person name="Zimin A.V."/>
            <person name="Puiu D."/>
            <person name="Salzberg S.L."/>
        </authorList>
    </citation>
    <scope>NUCLEOTIDE SEQUENCE</scope>
    <source>
        <strain evidence="2">WC2-LM</strain>
        <tissue evidence="2">Liver</tissue>
    </source>
</reference>
<evidence type="ECO:0000313" key="4">
    <source>
        <dbReference type="Proteomes" id="UP000335636"/>
    </source>
</evidence>
<proteinExistence type="predicted"/>